<sequence length="133" mass="15928">MHITELLKKLQIGQRAYRMKDGEKDYVKREEYGIVFESPNFLLGLSQDVLDSDWKAERTYLTPNEIVSTLADGRELVRYNKDEEFMGIYRFSKEYGLMEIYDEDCKRWCTAYPPMDVIFTTKWLHRPNTRPIK</sequence>
<organism evidence="1 2">
    <name type="scientific">Bacillus cereus HuA3-9</name>
    <dbReference type="NCBI Taxonomy" id="1053205"/>
    <lineage>
        <taxon>Bacteria</taxon>
        <taxon>Bacillati</taxon>
        <taxon>Bacillota</taxon>
        <taxon>Bacilli</taxon>
        <taxon>Bacillales</taxon>
        <taxon>Bacillaceae</taxon>
        <taxon>Bacillus</taxon>
        <taxon>Bacillus cereus group</taxon>
    </lineage>
</organism>
<evidence type="ECO:0000313" key="1">
    <source>
        <dbReference type="EMBL" id="EOO11289.1"/>
    </source>
</evidence>
<reference evidence="1 2" key="1">
    <citation type="submission" date="2012-12" db="EMBL/GenBank/DDBJ databases">
        <title>The Genome Sequence of Bacillus cereus HuA3-9.</title>
        <authorList>
            <consortium name="The Broad Institute Genome Sequencing Platform"/>
            <consortium name="The Broad Institute Genome Sequencing Center for Infectious Disease"/>
            <person name="Feldgarden M."/>
            <person name="Van der Auwera G.A."/>
            <person name="Mahillon J."/>
            <person name="Duprez V."/>
            <person name="Timmery S."/>
            <person name="Mattelet C."/>
            <person name="Dierick K."/>
            <person name="Sun M."/>
            <person name="Yu Z."/>
            <person name="Zhu L."/>
            <person name="Hu X."/>
            <person name="Shank E.B."/>
            <person name="Swiecicka I."/>
            <person name="Hansen B.M."/>
            <person name="Andrup L."/>
            <person name="Walker B."/>
            <person name="Young S.K."/>
            <person name="Zeng Q."/>
            <person name="Gargeya S."/>
            <person name="Fitzgerald M."/>
            <person name="Haas B."/>
            <person name="Abouelleil A."/>
            <person name="Alvarado L."/>
            <person name="Arachchi H.M."/>
            <person name="Berlin A.M."/>
            <person name="Chapman S.B."/>
            <person name="Dewar J."/>
            <person name="Goldberg J."/>
            <person name="Griggs A."/>
            <person name="Gujja S."/>
            <person name="Hansen M."/>
            <person name="Howarth C."/>
            <person name="Imamovic A."/>
            <person name="Larimer J."/>
            <person name="McCowan C."/>
            <person name="Murphy C."/>
            <person name="Neiman D."/>
            <person name="Pearson M."/>
            <person name="Priest M."/>
            <person name="Roberts A."/>
            <person name="Saif S."/>
            <person name="Shea T."/>
            <person name="Sisk P."/>
            <person name="Sykes S."/>
            <person name="Wortman J."/>
            <person name="Nusbaum C."/>
            <person name="Birren B."/>
        </authorList>
    </citation>
    <scope>NUCLEOTIDE SEQUENCE [LARGE SCALE GENOMIC DNA]</scope>
    <source>
        <strain evidence="1 2">HuA3-9</strain>
    </source>
</reference>
<proteinExistence type="predicted"/>
<accession>R8CI47</accession>
<dbReference type="RefSeq" id="WP_016094785.1">
    <property type="nucleotide sequence ID" value="NZ_KB976126.1"/>
</dbReference>
<dbReference type="HOGENOM" id="CLU_1902404_0_0_9"/>
<name>R8CI47_BACCE</name>
<dbReference type="EMBL" id="AHDZ01000070">
    <property type="protein sequence ID" value="EOO11289.1"/>
    <property type="molecule type" value="Genomic_DNA"/>
</dbReference>
<dbReference type="PATRIC" id="fig|1053205.3.peg.5618"/>
<comment type="caution">
    <text evidence="1">The sequence shown here is derived from an EMBL/GenBank/DDBJ whole genome shotgun (WGS) entry which is preliminary data.</text>
</comment>
<protein>
    <submittedName>
        <fullName evidence="1">Uncharacterized protein</fullName>
    </submittedName>
</protein>
<gene>
    <name evidence="1" type="ORF">IGA_05552</name>
</gene>
<dbReference type="AlphaFoldDB" id="R8CI47"/>
<evidence type="ECO:0000313" key="2">
    <source>
        <dbReference type="Proteomes" id="UP000014003"/>
    </source>
</evidence>
<dbReference type="Proteomes" id="UP000014003">
    <property type="component" value="Unassembled WGS sequence"/>
</dbReference>